<sequence length="442" mass="50058">MAGDDTTPQQGASNGLPFPILKKSHILHCSYHYWHLKYRSITPKARIIPLNDAFLTYLRADGIILPPQDDPTGADNDSGIYSLSDGSESADEDEDPSAQWQEIHAQVKATIEELDGKVAPKLNWSAPKDATWISATNDMQCRNPNDIYLLLKSSDFVTHDLEHAFDGCVSDTEEDEEEVKEEQSPAEKSGIPYHLVLRKYITLNPSLEFRCFVRDRKLLCLCQRDLNHFAFLFGLRDDLRDKIQTFFDITLRDTFPDPDFVFDVYVPPPHNRVWLMDINPWAMRTDPLLFSWLEILNMKGPSCDEDVENEKREGGESEVVRIKLRQGVTKEDVETEDGQRTLEEEDDSENGKDNDEDEDEDITTLPFVPEFRLVEHDDPEAYGFSTPRYSAHKLPREVVDASRNGSGGMGEFLGQWQDILAKKVQEDDDAEAAAAGSALGDG</sequence>
<keyword evidence="3" id="KW-0131">Cell cycle</keyword>
<comment type="caution">
    <text evidence="3">The sequence shown here is derived from an EMBL/GenBank/DDBJ whole genome shotgun (WGS) entry which is preliminary data.</text>
</comment>
<name>A0A1J9PYU0_9EURO</name>
<proteinExistence type="inferred from homology"/>
<evidence type="ECO:0000256" key="2">
    <source>
        <dbReference type="SAM" id="MobiDB-lite"/>
    </source>
</evidence>
<dbReference type="OrthoDB" id="360540at2759"/>
<evidence type="ECO:0000313" key="4">
    <source>
        <dbReference type="Proteomes" id="UP000242791"/>
    </source>
</evidence>
<reference evidence="3 4" key="1">
    <citation type="submission" date="2015-08" db="EMBL/GenBank/DDBJ databases">
        <title>Emmonsia species relationships and genome sequence.</title>
        <authorList>
            <person name="Cuomo C.A."/>
            <person name="Schwartz I.S."/>
            <person name="Kenyon C."/>
            <person name="De Hoog G.S."/>
            <person name="Govender N.P."/>
            <person name="Botha A."/>
            <person name="Moreno L."/>
            <person name="De Vries M."/>
            <person name="Munoz J.F."/>
            <person name="Stielow J.B."/>
        </authorList>
    </citation>
    <scope>NUCLEOTIDE SEQUENCE [LARGE SCALE GENOMIC DNA]</scope>
    <source>
        <strain evidence="3 4">EI222</strain>
    </source>
</reference>
<dbReference type="PANTHER" id="PTHR15323">
    <property type="entry name" value="D123 PROTEIN"/>
    <property type="match status" value="1"/>
</dbReference>
<dbReference type="AlphaFoldDB" id="A0A1J9PYU0"/>
<feature type="compositionally biased region" description="Acidic residues" evidence="2">
    <location>
        <begin position="343"/>
        <end position="362"/>
    </location>
</feature>
<dbReference type="PANTHER" id="PTHR15323:SF6">
    <property type="entry name" value="CELL DIVISION CYCLE PROTEIN 123 HOMOLOG"/>
    <property type="match status" value="1"/>
</dbReference>
<feature type="compositionally biased region" description="Basic and acidic residues" evidence="2">
    <location>
        <begin position="328"/>
        <end position="342"/>
    </location>
</feature>
<comment type="similarity">
    <text evidence="1">Belongs to the CDC123 family.</text>
</comment>
<organism evidence="3 4">
    <name type="scientific">Blastomyces percursus</name>
    <dbReference type="NCBI Taxonomy" id="1658174"/>
    <lineage>
        <taxon>Eukaryota</taxon>
        <taxon>Fungi</taxon>
        <taxon>Dikarya</taxon>
        <taxon>Ascomycota</taxon>
        <taxon>Pezizomycotina</taxon>
        <taxon>Eurotiomycetes</taxon>
        <taxon>Eurotiomycetidae</taxon>
        <taxon>Onygenales</taxon>
        <taxon>Ajellomycetaceae</taxon>
        <taxon>Blastomyces</taxon>
    </lineage>
</organism>
<feature type="region of interest" description="Disordered" evidence="2">
    <location>
        <begin position="325"/>
        <end position="369"/>
    </location>
</feature>
<keyword evidence="4" id="KW-1185">Reference proteome</keyword>
<feature type="region of interest" description="Disordered" evidence="2">
    <location>
        <begin position="67"/>
        <end position="99"/>
    </location>
</feature>
<dbReference type="Pfam" id="PF07065">
    <property type="entry name" value="D123"/>
    <property type="match status" value="1"/>
</dbReference>
<dbReference type="EMBL" id="LGTZ01001395">
    <property type="protein sequence ID" value="OJD21488.1"/>
    <property type="molecule type" value="Genomic_DNA"/>
</dbReference>
<dbReference type="STRING" id="1658174.A0A1J9PYU0"/>
<protein>
    <submittedName>
        <fullName evidence="3">Cell division cycle protein 123</fullName>
    </submittedName>
</protein>
<accession>A0A1J9PYU0</accession>
<gene>
    <name evidence="3" type="ORF">ACJ73_07170</name>
</gene>
<keyword evidence="3" id="KW-0132">Cell division</keyword>
<dbReference type="GO" id="GO:0005737">
    <property type="term" value="C:cytoplasm"/>
    <property type="evidence" value="ECO:0007669"/>
    <property type="project" value="TreeGrafter"/>
</dbReference>
<dbReference type="InterPro" id="IPR009772">
    <property type="entry name" value="CDC123"/>
</dbReference>
<evidence type="ECO:0000313" key="3">
    <source>
        <dbReference type="EMBL" id="OJD21488.1"/>
    </source>
</evidence>
<dbReference type="GO" id="GO:0051301">
    <property type="term" value="P:cell division"/>
    <property type="evidence" value="ECO:0007669"/>
    <property type="project" value="UniProtKB-KW"/>
</dbReference>
<dbReference type="Proteomes" id="UP000242791">
    <property type="component" value="Unassembled WGS sequence"/>
</dbReference>
<evidence type="ECO:0000256" key="1">
    <source>
        <dbReference type="ARBA" id="ARBA00011047"/>
    </source>
</evidence>
<dbReference type="VEuPathDB" id="FungiDB:ACJ73_07170"/>